<feature type="transmembrane region" description="Helical" evidence="6">
    <location>
        <begin position="141"/>
        <end position="162"/>
    </location>
</feature>
<proteinExistence type="inferred from homology"/>
<evidence type="ECO:0000256" key="6">
    <source>
        <dbReference type="RuleBase" id="RU361206"/>
    </source>
</evidence>
<feature type="transmembrane region" description="Helical" evidence="6">
    <location>
        <begin position="56"/>
        <end position="75"/>
    </location>
</feature>
<evidence type="ECO:0000256" key="1">
    <source>
        <dbReference type="ARBA" id="ARBA00004141"/>
    </source>
</evidence>
<dbReference type="Proteomes" id="UP000688137">
    <property type="component" value="Unassembled WGS sequence"/>
</dbReference>
<organism evidence="7 8">
    <name type="scientific">Paramecium primaurelia</name>
    <dbReference type="NCBI Taxonomy" id="5886"/>
    <lineage>
        <taxon>Eukaryota</taxon>
        <taxon>Sar</taxon>
        <taxon>Alveolata</taxon>
        <taxon>Ciliophora</taxon>
        <taxon>Intramacronucleata</taxon>
        <taxon>Oligohymenophorea</taxon>
        <taxon>Peniculida</taxon>
        <taxon>Parameciidae</taxon>
        <taxon>Paramecium</taxon>
    </lineage>
</organism>
<dbReference type="GO" id="GO:0000139">
    <property type="term" value="C:Golgi membrane"/>
    <property type="evidence" value="ECO:0007669"/>
    <property type="project" value="TreeGrafter"/>
</dbReference>
<evidence type="ECO:0000256" key="4">
    <source>
        <dbReference type="ARBA" id="ARBA00022989"/>
    </source>
</evidence>
<evidence type="ECO:0000256" key="2">
    <source>
        <dbReference type="ARBA" id="ARBA00005467"/>
    </source>
</evidence>
<evidence type="ECO:0000313" key="8">
    <source>
        <dbReference type="Proteomes" id="UP000688137"/>
    </source>
</evidence>
<dbReference type="PANTHER" id="PTHR13019">
    <property type="entry name" value="GOLGI APPARATUS MEMBRANE PROTEIN TVP23"/>
    <property type="match status" value="1"/>
</dbReference>
<feature type="transmembrane region" description="Helical" evidence="6">
    <location>
        <begin position="82"/>
        <end position="100"/>
    </location>
</feature>
<dbReference type="GO" id="GO:0009306">
    <property type="term" value="P:protein secretion"/>
    <property type="evidence" value="ECO:0007669"/>
    <property type="project" value="TreeGrafter"/>
</dbReference>
<keyword evidence="8" id="KW-1185">Reference proteome</keyword>
<evidence type="ECO:0000256" key="5">
    <source>
        <dbReference type="ARBA" id="ARBA00023136"/>
    </source>
</evidence>
<comment type="caution">
    <text evidence="7">The sequence shown here is derived from an EMBL/GenBank/DDBJ whole genome shotgun (WGS) entry which is preliminary data.</text>
</comment>
<evidence type="ECO:0000256" key="3">
    <source>
        <dbReference type="ARBA" id="ARBA00022692"/>
    </source>
</evidence>
<keyword evidence="5 6" id="KW-0472">Membrane</keyword>
<name>A0A8S1JXM0_PARPR</name>
<comment type="similarity">
    <text evidence="2 6">Belongs to the TVP23 family.</text>
</comment>
<dbReference type="EMBL" id="CAJJDM010000001">
    <property type="protein sequence ID" value="CAD8042948.1"/>
    <property type="molecule type" value="Genomic_DNA"/>
</dbReference>
<dbReference type="PANTHER" id="PTHR13019:SF7">
    <property type="entry name" value="GOLGI APPARATUS MEMBRANE PROTEIN TVP23"/>
    <property type="match status" value="1"/>
</dbReference>
<dbReference type="GO" id="GO:0016192">
    <property type="term" value="P:vesicle-mediated transport"/>
    <property type="evidence" value="ECO:0007669"/>
    <property type="project" value="TreeGrafter"/>
</dbReference>
<accession>A0A8S1JXM0</accession>
<dbReference type="AlphaFoldDB" id="A0A8S1JXM0"/>
<gene>
    <name evidence="7" type="ORF">PPRIM_AZ9-3.1.T0040167</name>
</gene>
<reference evidence="7" key="1">
    <citation type="submission" date="2021-01" db="EMBL/GenBank/DDBJ databases">
        <authorList>
            <consortium name="Genoscope - CEA"/>
            <person name="William W."/>
        </authorList>
    </citation>
    <scope>NUCLEOTIDE SEQUENCE</scope>
</reference>
<comment type="subcellular location">
    <subcellularLocation>
        <location evidence="1 6">Membrane</location>
        <topology evidence="1 6">Multi-pass membrane protein</topology>
    </subcellularLocation>
</comment>
<dbReference type="InterPro" id="IPR008564">
    <property type="entry name" value="TVP23-like"/>
</dbReference>
<keyword evidence="4 6" id="KW-1133">Transmembrane helix</keyword>
<evidence type="ECO:0000313" key="7">
    <source>
        <dbReference type="EMBL" id="CAD8042948.1"/>
    </source>
</evidence>
<sequence>MISKVYHKEEHQHNNEEEIIINNMVHTSFSYFNPVTFLFPELLSNGKIDLTKTVDYVAIVCHIVLKIIIVALLILELKNIHFEQLMLIIIMLTSFNFWIVKNYTGKKLIGITWWNFREEQDIWYFEKVNKLYPLNKYCKYYFWYCLYIYEIFLFLILILIVIQQKWKSFLIILIPIFENFIQTLIYSHANKDNETFKYLQDLTEYRLRRSIKCQFTLCLKQFPFRLQF</sequence>
<protein>
    <recommendedName>
        <fullName evidence="6">Golgi apparatus membrane protein TVP23 homolog</fullName>
    </recommendedName>
</protein>
<dbReference type="Pfam" id="PF05832">
    <property type="entry name" value="DUF846"/>
    <property type="match status" value="1"/>
</dbReference>
<keyword evidence="3 6" id="KW-0812">Transmembrane</keyword>
<dbReference type="OMA" id="RSIKCQF"/>